<sequence length="120" mass="13638">MIRFVKTRWSLITGLGDVLQAVGSRARHIKSICYGMDTVESRQWARAGFPHTSHRSVNKRAKVLIVGVRVRLFAPVIMKPRILTPSFLIAHNVMTRNPSPVTRLWNLWGETMTSGSFHVE</sequence>
<reference evidence="1 2" key="1">
    <citation type="journal article" date="2016" name="Mol. Biol. Evol.">
        <title>Comparative Genomics of Early-Diverging Mushroom-Forming Fungi Provides Insights into the Origins of Lignocellulose Decay Capabilities.</title>
        <authorList>
            <person name="Nagy L.G."/>
            <person name="Riley R."/>
            <person name="Tritt A."/>
            <person name="Adam C."/>
            <person name="Daum C."/>
            <person name="Floudas D."/>
            <person name="Sun H."/>
            <person name="Yadav J.S."/>
            <person name="Pangilinan J."/>
            <person name="Larsson K.H."/>
            <person name="Matsuura K."/>
            <person name="Barry K."/>
            <person name="Labutti K."/>
            <person name="Kuo R."/>
            <person name="Ohm R.A."/>
            <person name="Bhattacharya S.S."/>
            <person name="Shirouzu T."/>
            <person name="Yoshinaga Y."/>
            <person name="Martin F.M."/>
            <person name="Grigoriev I.V."/>
            <person name="Hibbett D.S."/>
        </authorList>
    </citation>
    <scope>NUCLEOTIDE SEQUENCE [LARGE SCALE GENOMIC DNA]</scope>
    <source>
        <strain evidence="1 2">HHB10207 ss-3</strain>
    </source>
</reference>
<accession>A0A166BJG4</accession>
<dbReference type="Proteomes" id="UP000076798">
    <property type="component" value="Unassembled WGS sequence"/>
</dbReference>
<dbReference type="EMBL" id="KV428107">
    <property type="protein sequence ID" value="KZT36451.1"/>
    <property type="molecule type" value="Genomic_DNA"/>
</dbReference>
<dbReference type="AlphaFoldDB" id="A0A166BJG4"/>
<organism evidence="1 2">
    <name type="scientific">Sistotremastrum suecicum HHB10207 ss-3</name>
    <dbReference type="NCBI Taxonomy" id="1314776"/>
    <lineage>
        <taxon>Eukaryota</taxon>
        <taxon>Fungi</taxon>
        <taxon>Dikarya</taxon>
        <taxon>Basidiomycota</taxon>
        <taxon>Agaricomycotina</taxon>
        <taxon>Agaricomycetes</taxon>
        <taxon>Sistotremastrales</taxon>
        <taxon>Sistotremastraceae</taxon>
        <taxon>Sistotremastrum</taxon>
    </lineage>
</organism>
<gene>
    <name evidence="1" type="ORF">SISSUDRAFT_66936</name>
</gene>
<evidence type="ECO:0000313" key="1">
    <source>
        <dbReference type="EMBL" id="KZT36451.1"/>
    </source>
</evidence>
<evidence type="ECO:0000313" key="2">
    <source>
        <dbReference type="Proteomes" id="UP000076798"/>
    </source>
</evidence>
<keyword evidence="2" id="KW-1185">Reference proteome</keyword>
<protein>
    <submittedName>
        <fullName evidence="1">Uncharacterized protein</fullName>
    </submittedName>
</protein>
<name>A0A166BJG4_9AGAM</name>
<proteinExistence type="predicted"/>